<gene>
    <name evidence="1" type="ORF">CAK95_13595</name>
</gene>
<accession>A0A1W6ZRP8</accession>
<dbReference type="Pfam" id="PF13557">
    <property type="entry name" value="Phenol_MetA_deg"/>
    <property type="match status" value="1"/>
</dbReference>
<dbReference type="Proteomes" id="UP000194137">
    <property type="component" value="Chromosome"/>
</dbReference>
<dbReference type="KEGG" id="psin:CAK95_13595"/>
<dbReference type="InterPro" id="IPR025737">
    <property type="entry name" value="FApF"/>
</dbReference>
<dbReference type="STRING" id="1235591.CAK95_13595"/>
<organism evidence="1 2">
    <name type="scientific">Pseudorhodoplanes sinuspersici</name>
    <dbReference type="NCBI Taxonomy" id="1235591"/>
    <lineage>
        <taxon>Bacteria</taxon>
        <taxon>Pseudomonadati</taxon>
        <taxon>Pseudomonadota</taxon>
        <taxon>Alphaproteobacteria</taxon>
        <taxon>Hyphomicrobiales</taxon>
        <taxon>Pseudorhodoplanes</taxon>
    </lineage>
</organism>
<reference evidence="1 2" key="1">
    <citation type="submission" date="2017-05" db="EMBL/GenBank/DDBJ databases">
        <title>Full genome sequence of Pseudorhodoplanes sinuspersici.</title>
        <authorList>
            <person name="Dastgheib S.M.M."/>
            <person name="Shavandi M."/>
            <person name="Tirandaz H."/>
        </authorList>
    </citation>
    <scope>NUCLEOTIDE SEQUENCE [LARGE SCALE GENOMIC DNA]</scope>
    <source>
        <strain evidence="1 2">RIPI110</strain>
    </source>
</reference>
<name>A0A1W6ZRP8_9HYPH</name>
<protein>
    <submittedName>
        <fullName evidence="1">Uncharacterized protein</fullName>
    </submittedName>
</protein>
<evidence type="ECO:0000313" key="2">
    <source>
        <dbReference type="Proteomes" id="UP000194137"/>
    </source>
</evidence>
<evidence type="ECO:0000313" key="1">
    <source>
        <dbReference type="EMBL" id="ARQ00003.1"/>
    </source>
</evidence>
<dbReference type="AlphaFoldDB" id="A0A1W6ZRP8"/>
<keyword evidence="2" id="KW-1185">Reference proteome</keyword>
<sequence>MVWNLGDELMVSWSNWGGNRVCGRSLLAGVMILAFGAVPALAAEPEDNASDKSRYWLFNPTPENLMRDLTTDRPDMTESPFTVDAGHVQFETNIFGYTRSRADQDGTISKSYDYATTNIRIGLTNSTELNVVVAPYGVVRTKPLDPVLATRSSGLGGVDLRMKINLWGNDTFEKPGATALGLLPFITLPTDRNNGIGPTGVEGGFILPFAMKLSEKWSLGLNGGFHIVRNDDASGTHTEWLSSAAVSYDWTENLSTYYEVAGRFGTRDPRGDIGILATGVTYKLSRNVQLDGGVNFGVTRAADKINPFVGISARF</sequence>
<dbReference type="EMBL" id="CP021112">
    <property type="protein sequence ID" value="ARQ00003.1"/>
    <property type="molecule type" value="Genomic_DNA"/>
</dbReference>
<proteinExistence type="predicted"/>